<feature type="region of interest" description="Disordered" evidence="2">
    <location>
        <begin position="1"/>
        <end position="26"/>
    </location>
</feature>
<sequence>MSASADTVGDPEMISPGSRGAGRKRNNPGRSKFGCLTCRTKHVKCDEQLPVCRRCERLGLTCQPYWLKPTSASKKPSPQLKRLRPKESLSPGSSMNSGYPASAHSPASLDDVTETWLNEAPSMDLAVCHDTVDLNDIFAITAASAGRSSRDQQESTTCIGDAQADGFAWLPEVAYPLSASHIPLPNSLVLGKNELDALRHYETNFAISQTSKDPQWSLPRLLLRQASCNTMVMHFALAISLHDLDAQYDMRTDNQVLAHRHFISGSSMFQNAVVHHGGNHIDILACFYYIYIYLSRRKMIDKFRLQKLSEKTLDYIGKLDLESLASISGQAHNTNQAAPNAAIRSFLCRLIVWLYKEDVSCSFSGCAGDVARYVQEKPNLLKAIWEVSRPMLQLNWGAEYPGSQCINDMEMSHVVDMTIELLSLRFDVTEIGHSGPSHAVLENIEAKFNLIETKYFIVFGVVTSPTAPATEMLSFGAAAVAMYYAIRLCYCRYMRESSVQILGIAAEQCLARLLAAAQRATSPAYSHSTWDQLQWALFIGGIETRDAIHRDWIMGKLTAPRFKTALCTIAGVEAQSGKVGMQTISTILRGSYSEAIPMAIQVS</sequence>
<gene>
    <name evidence="4" type="ORF">B0J13DRAFT_156155</name>
</gene>
<evidence type="ECO:0000313" key="5">
    <source>
        <dbReference type="Proteomes" id="UP000717696"/>
    </source>
</evidence>
<protein>
    <recommendedName>
        <fullName evidence="3">Zn(2)-C6 fungal-type domain-containing protein</fullName>
    </recommendedName>
</protein>
<dbReference type="InterPro" id="IPR001138">
    <property type="entry name" value="Zn2Cys6_DnaBD"/>
</dbReference>
<dbReference type="GO" id="GO:0008270">
    <property type="term" value="F:zinc ion binding"/>
    <property type="evidence" value="ECO:0007669"/>
    <property type="project" value="InterPro"/>
</dbReference>
<dbReference type="PROSITE" id="PS50048">
    <property type="entry name" value="ZN2_CY6_FUNGAL_2"/>
    <property type="match status" value="1"/>
</dbReference>
<evidence type="ECO:0000259" key="3">
    <source>
        <dbReference type="PROSITE" id="PS50048"/>
    </source>
</evidence>
<accession>A0A9P9DND9</accession>
<reference evidence="4" key="1">
    <citation type="journal article" date="2021" name="Nat. Commun.">
        <title>Genetic determinants of endophytism in the Arabidopsis root mycobiome.</title>
        <authorList>
            <person name="Mesny F."/>
            <person name="Miyauchi S."/>
            <person name="Thiergart T."/>
            <person name="Pickel B."/>
            <person name="Atanasova L."/>
            <person name="Karlsson M."/>
            <person name="Huettel B."/>
            <person name="Barry K.W."/>
            <person name="Haridas S."/>
            <person name="Chen C."/>
            <person name="Bauer D."/>
            <person name="Andreopoulos W."/>
            <person name="Pangilinan J."/>
            <person name="LaButti K."/>
            <person name="Riley R."/>
            <person name="Lipzen A."/>
            <person name="Clum A."/>
            <person name="Drula E."/>
            <person name="Henrissat B."/>
            <person name="Kohler A."/>
            <person name="Grigoriev I.V."/>
            <person name="Martin F.M."/>
            <person name="Hacquard S."/>
        </authorList>
    </citation>
    <scope>NUCLEOTIDE SEQUENCE</scope>
    <source>
        <strain evidence="4">MPI-CAGE-AT-0021</strain>
    </source>
</reference>
<feature type="compositionally biased region" description="Polar residues" evidence="2">
    <location>
        <begin position="90"/>
        <end position="99"/>
    </location>
</feature>
<comment type="caution">
    <text evidence="4">The sequence shown here is derived from an EMBL/GenBank/DDBJ whole genome shotgun (WGS) entry which is preliminary data.</text>
</comment>
<dbReference type="PROSITE" id="PS00463">
    <property type="entry name" value="ZN2_CY6_FUNGAL_1"/>
    <property type="match status" value="1"/>
</dbReference>
<dbReference type="Pfam" id="PF00172">
    <property type="entry name" value="Zn_clus"/>
    <property type="match status" value="1"/>
</dbReference>
<dbReference type="PANTHER" id="PTHR37534">
    <property type="entry name" value="TRANSCRIPTIONAL ACTIVATOR PROTEIN UGA3"/>
    <property type="match status" value="1"/>
</dbReference>
<dbReference type="SUPFAM" id="SSF57701">
    <property type="entry name" value="Zn2/Cys6 DNA-binding domain"/>
    <property type="match status" value="1"/>
</dbReference>
<dbReference type="Gene3D" id="4.10.240.10">
    <property type="entry name" value="Zn(2)-C6 fungal-type DNA-binding domain"/>
    <property type="match status" value="1"/>
</dbReference>
<feature type="domain" description="Zn(2)-C6 fungal-type" evidence="3">
    <location>
        <begin position="34"/>
        <end position="62"/>
    </location>
</feature>
<name>A0A9P9DND9_9HYPO</name>
<keyword evidence="1" id="KW-0539">Nucleus</keyword>
<dbReference type="SMART" id="SM00066">
    <property type="entry name" value="GAL4"/>
    <property type="match status" value="1"/>
</dbReference>
<dbReference type="PANTHER" id="PTHR37534:SF46">
    <property type="entry name" value="ZN(II)2CYS6 TRANSCRIPTION FACTOR (EUROFUNG)"/>
    <property type="match status" value="1"/>
</dbReference>
<dbReference type="OrthoDB" id="4356994at2759"/>
<dbReference type="GO" id="GO:0000981">
    <property type="term" value="F:DNA-binding transcription factor activity, RNA polymerase II-specific"/>
    <property type="evidence" value="ECO:0007669"/>
    <property type="project" value="InterPro"/>
</dbReference>
<evidence type="ECO:0000256" key="1">
    <source>
        <dbReference type="ARBA" id="ARBA00023242"/>
    </source>
</evidence>
<proteinExistence type="predicted"/>
<feature type="region of interest" description="Disordered" evidence="2">
    <location>
        <begin position="71"/>
        <end position="106"/>
    </location>
</feature>
<dbReference type="InterPro" id="IPR036864">
    <property type="entry name" value="Zn2-C6_fun-type_DNA-bd_sf"/>
</dbReference>
<organism evidence="4 5">
    <name type="scientific">Dactylonectria estremocensis</name>
    <dbReference type="NCBI Taxonomy" id="1079267"/>
    <lineage>
        <taxon>Eukaryota</taxon>
        <taxon>Fungi</taxon>
        <taxon>Dikarya</taxon>
        <taxon>Ascomycota</taxon>
        <taxon>Pezizomycotina</taxon>
        <taxon>Sordariomycetes</taxon>
        <taxon>Hypocreomycetidae</taxon>
        <taxon>Hypocreales</taxon>
        <taxon>Nectriaceae</taxon>
        <taxon>Dactylonectria</taxon>
    </lineage>
</organism>
<evidence type="ECO:0000256" key="2">
    <source>
        <dbReference type="SAM" id="MobiDB-lite"/>
    </source>
</evidence>
<dbReference type="Proteomes" id="UP000717696">
    <property type="component" value="Unassembled WGS sequence"/>
</dbReference>
<evidence type="ECO:0000313" key="4">
    <source>
        <dbReference type="EMBL" id="KAH7122069.1"/>
    </source>
</evidence>
<keyword evidence="5" id="KW-1185">Reference proteome</keyword>
<dbReference type="EMBL" id="JAGMUU010000026">
    <property type="protein sequence ID" value="KAH7122069.1"/>
    <property type="molecule type" value="Genomic_DNA"/>
</dbReference>
<dbReference type="CDD" id="cd00067">
    <property type="entry name" value="GAL4"/>
    <property type="match status" value="1"/>
</dbReference>
<dbReference type="AlphaFoldDB" id="A0A9P9DND9"/>